<keyword evidence="4" id="KW-1185">Reference proteome</keyword>
<reference evidence="4" key="1">
    <citation type="journal article" date="2012" name="Science">
        <title>The Paleozoic origin of enzymatic lignin decomposition reconstructed from 31 fungal genomes.</title>
        <authorList>
            <person name="Floudas D."/>
            <person name="Binder M."/>
            <person name="Riley R."/>
            <person name="Barry K."/>
            <person name="Blanchette R.A."/>
            <person name="Henrissat B."/>
            <person name="Martinez A.T."/>
            <person name="Otillar R."/>
            <person name="Spatafora J.W."/>
            <person name="Yadav J.S."/>
            <person name="Aerts A."/>
            <person name="Benoit I."/>
            <person name="Boyd A."/>
            <person name="Carlson A."/>
            <person name="Copeland A."/>
            <person name="Coutinho P.M."/>
            <person name="de Vries R.P."/>
            <person name="Ferreira P."/>
            <person name="Findley K."/>
            <person name="Foster B."/>
            <person name="Gaskell J."/>
            <person name="Glotzer D."/>
            <person name="Gorecki P."/>
            <person name="Heitman J."/>
            <person name="Hesse C."/>
            <person name="Hori C."/>
            <person name="Igarashi K."/>
            <person name="Jurgens J.A."/>
            <person name="Kallen N."/>
            <person name="Kersten P."/>
            <person name="Kohler A."/>
            <person name="Kuees U."/>
            <person name="Kumar T.K.A."/>
            <person name="Kuo A."/>
            <person name="LaButti K."/>
            <person name="Larrondo L.F."/>
            <person name="Lindquist E."/>
            <person name="Ling A."/>
            <person name="Lombard V."/>
            <person name="Lucas S."/>
            <person name="Lundell T."/>
            <person name="Martin R."/>
            <person name="McLaughlin D.J."/>
            <person name="Morgenstern I."/>
            <person name="Morin E."/>
            <person name="Murat C."/>
            <person name="Nagy L.G."/>
            <person name="Nolan M."/>
            <person name="Ohm R.A."/>
            <person name="Patyshakuliyeva A."/>
            <person name="Rokas A."/>
            <person name="Ruiz-Duenas F.J."/>
            <person name="Sabat G."/>
            <person name="Salamov A."/>
            <person name="Samejima M."/>
            <person name="Schmutz J."/>
            <person name="Slot J.C."/>
            <person name="St John F."/>
            <person name="Stenlid J."/>
            <person name="Sun H."/>
            <person name="Sun S."/>
            <person name="Syed K."/>
            <person name="Tsang A."/>
            <person name="Wiebenga A."/>
            <person name="Young D."/>
            <person name="Pisabarro A."/>
            <person name="Eastwood D.C."/>
            <person name="Martin F."/>
            <person name="Cullen D."/>
            <person name="Grigoriev I.V."/>
            <person name="Hibbett D.S."/>
        </authorList>
    </citation>
    <scope>NUCLEOTIDE SEQUENCE [LARGE SCALE GENOMIC DNA]</scope>
    <source>
        <strain evidence="4">RWD-64-598 SS2</strain>
    </source>
</reference>
<evidence type="ECO:0000313" key="3">
    <source>
        <dbReference type="EMBL" id="EIW81568.1"/>
    </source>
</evidence>
<dbReference type="InterPro" id="IPR055377">
    <property type="entry name" value="GH3_M"/>
</dbReference>
<protein>
    <recommendedName>
        <fullName evidence="2">GH3 middle domain-containing protein</fullName>
    </recommendedName>
</protein>
<dbReference type="EMBL" id="JH711578">
    <property type="protein sequence ID" value="EIW81568.1"/>
    <property type="molecule type" value="Genomic_DNA"/>
</dbReference>
<dbReference type="PANTHER" id="PTHR31901:SF9">
    <property type="entry name" value="GH3 DOMAIN-CONTAINING PROTEIN"/>
    <property type="match status" value="1"/>
</dbReference>
<dbReference type="KEGG" id="cput:CONPUDRAFT_124754"/>
<dbReference type="Proteomes" id="UP000053558">
    <property type="component" value="Unassembled WGS sequence"/>
</dbReference>
<dbReference type="InterPro" id="IPR004993">
    <property type="entry name" value="GH3"/>
</dbReference>
<keyword evidence="1" id="KW-0732">Signal</keyword>
<dbReference type="GO" id="GO:0005737">
    <property type="term" value="C:cytoplasm"/>
    <property type="evidence" value="ECO:0007669"/>
    <property type="project" value="TreeGrafter"/>
</dbReference>
<dbReference type="GO" id="GO:0016881">
    <property type="term" value="F:acid-amino acid ligase activity"/>
    <property type="evidence" value="ECO:0007669"/>
    <property type="project" value="TreeGrafter"/>
</dbReference>
<organism evidence="3 4">
    <name type="scientific">Coniophora puteana (strain RWD-64-598)</name>
    <name type="common">Brown rot fungus</name>
    <dbReference type="NCBI Taxonomy" id="741705"/>
    <lineage>
        <taxon>Eukaryota</taxon>
        <taxon>Fungi</taxon>
        <taxon>Dikarya</taxon>
        <taxon>Basidiomycota</taxon>
        <taxon>Agaricomycotina</taxon>
        <taxon>Agaricomycetes</taxon>
        <taxon>Agaricomycetidae</taxon>
        <taxon>Boletales</taxon>
        <taxon>Coniophorineae</taxon>
        <taxon>Coniophoraceae</taxon>
        <taxon>Coniophora</taxon>
    </lineage>
</organism>
<feature type="signal peptide" evidence="1">
    <location>
        <begin position="1"/>
        <end position="18"/>
    </location>
</feature>
<sequence length="357" mass="39903">MLTHAAFALAESSLTTLCMLWSTTFVDFIRWIDEEWETLVTAIETDKLPQLPGTEEVYSSVATKFFAVPARAEELRKIGPPSHTAEGWTVKVWPKLELLVAVCSGTFGRVYPQVRAYIGPDIPIRPVVYACTECAIAISYDDRMPNVNQVLTEDYIELLEVTPTNEDGELKHLWQLLVGRLYEPVVTTRSGLWRYRMGDVVEFAGFSPADGSPLLRPRERRNQSLRLPLALISQTNIIDSIAGVGEISQTEFTTWIDDRKVPTVGFLVEPAPGKGNTMMDNLIEGNEMFAMSAKKGQSVKPTIRVLAPGTFGEFRRWKGELSGTGSSQVKLPLIMVDTKGQEFLLLGLSMRFTKHCR</sequence>
<feature type="chain" id="PRO_5024306723" description="GH3 middle domain-containing protein" evidence="1">
    <location>
        <begin position="19"/>
        <end position="357"/>
    </location>
</feature>
<feature type="domain" description="GH3 middle" evidence="2">
    <location>
        <begin position="153"/>
        <end position="207"/>
    </location>
</feature>
<dbReference type="PANTHER" id="PTHR31901">
    <property type="entry name" value="GH3 DOMAIN-CONTAINING PROTEIN"/>
    <property type="match status" value="1"/>
</dbReference>
<dbReference type="OrthoDB" id="10004661at2759"/>
<name>A0A5M3MQU0_CONPW</name>
<gene>
    <name evidence="3" type="ORF">CONPUDRAFT_124754</name>
</gene>
<dbReference type="Pfam" id="PF03321">
    <property type="entry name" value="GH3"/>
    <property type="match status" value="1"/>
</dbReference>
<proteinExistence type="predicted"/>
<dbReference type="Pfam" id="PF23571">
    <property type="entry name" value="GH3_M"/>
    <property type="match status" value="1"/>
</dbReference>
<evidence type="ECO:0000256" key="1">
    <source>
        <dbReference type="SAM" id="SignalP"/>
    </source>
</evidence>
<dbReference type="GeneID" id="19199847"/>
<dbReference type="AlphaFoldDB" id="A0A5M3MQU0"/>
<evidence type="ECO:0000259" key="2">
    <source>
        <dbReference type="Pfam" id="PF23571"/>
    </source>
</evidence>
<accession>A0A5M3MQU0</accession>
<dbReference type="RefSeq" id="XP_007768876.1">
    <property type="nucleotide sequence ID" value="XM_007770686.1"/>
</dbReference>
<comment type="caution">
    <text evidence="3">The sequence shown here is derived from an EMBL/GenBank/DDBJ whole genome shotgun (WGS) entry which is preliminary data.</text>
</comment>
<evidence type="ECO:0000313" key="4">
    <source>
        <dbReference type="Proteomes" id="UP000053558"/>
    </source>
</evidence>